<evidence type="ECO:0000256" key="3">
    <source>
        <dbReference type="ARBA" id="ARBA00019758"/>
    </source>
</evidence>
<dbReference type="InterPro" id="IPR000909">
    <property type="entry name" value="PLipase_C_PInositol-sp_X_dom"/>
</dbReference>
<feature type="domain" description="Phosphatidylinositol-specific phospholipase C X" evidence="7">
    <location>
        <begin position="56"/>
        <end position="197"/>
    </location>
</feature>
<dbReference type="EMBL" id="CP104562">
    <property type="protein sequence ID" value="UXH80361.1"/>
    <property type="molecule type" value="Genomic_DNA"/>
</dbReference>
<dbReference type="InterPro" id="IPR017946">
    <property type="entry name" value="PLC-like_Pdiesterase_TIM-brl"/>
</dbReference>
<evidence type="ECO:0000256" key="2">
    <source>
        <dbReference type="ARBA" id="ARBA00012581"/>
    </source>
</evidence>
<comment type="catalytic activity">
    <reaction evidence="1">
        <text>a 1,2-diacyl-sn-glycero-3-phospho-(1D-myo-inositol) = 1D-myo-inositol 1,2-cyclic phosphate + a 1,2-diacyl-sn-glycerol</text>
        <dbReference type="Rhea" id="RHEA:17093"/>
        <dbReference type="ChEBI" id="CHEBI:17815"/>
        <dbReference type="ChEBI" id="CHEBI:57880"/>
        <dbReference type="ChEBI" id="CHEBI:58484"/>
        <dbReference type="EC" id="4.6.1.13"/>
    </reaction>
</comment>
<gene>
    <name evidence="8" type="ORF">N4261_10985</name>
</gene>
<dbReference type="PROSITE" id="PS50007">
    <property type="entry name" value="PIPLC_X_DOMAIN"/>
    <property type="match status" value="1"/>
</dbReference>
<dbReference type="SMART" id="SM00148">
    <property type="entry name" value="PLCXc"/>
    <property type="match status" value="1"/>
</dbReference>
<sequence>MTAQLSRLIAPSVSALLAVVCTTAKAGPWEYEDAYWPKPLWAGDQMQADWMSTIPDDRPLFKMSIPGTNQSATYGDHTRSLAYQSQSLNLVDQLQAGIRFLDFRCRLTNGSLQFQREELSMRKSCGSGIYDVVSFLKRHPTETVIVSLKQEYSTASSEEFLTAFNRIAADFAPWMWTVDTLAPTLGKVRGKIVILNNYAWDEWDIDKSGIPIRHFNVLNRFENSTKQFPYEQFVATQARLKSFPDPAAYYITNLASSGTYPPYVSAGARTSMFGGHQATFLRVPEWDLAYPELPRDVCAGGTARCIYYMGMNEMAAGVIKKEMPAYVGIVAADFPGKPLIDAIIERNASAWQANGTAQAQELFIYNNPYTKTLDFLVAKRAGRYGYFPIDGKDNGDWVLIGHEFPAKRGAKYWVPNGYSNPGDLYVYRNPYTRTVDYFRAKYGTYYENQHLYLPIDQKSNAYWTSEQ</sequence>
<dbReference type="PANTHER" id="PTHR13593">
    <property type="match status" value="1"/>
</dbReference>
<organism evidence="8 9">
    <name type="scientific">Roseateles amylovorans</name>
    <dbReference type="NCBI Taxonomy" id="2978473"/>
    <lineage>
        <taxon>Bacteria</taxon>
        <taxon>Pseudomonadati</taxon>
        <taxon>Pseudomonadota</taxon>
        <taxon>Betaproteobacteria</taxon>
        <taxon>Burkholderiales</taxon>
        <taxon>Sphaerotilaceae</taxon>
        <taxon>Roseateles</taxon>
    </lineage>
</organism>
<dbReference type="EC" id="4.6.1.13" evidence="2"/>
<reference evidence="8" key="1">
    <citation type="submission" date="2022-10" db="EMBL/GenBank/DDBJ databases">
        <title>Characterization and whole genome sequencing of a new Roseateles species, isolated from fresh water.</title>
        <authorList>
            <person name="Guliayeva D.Y."/>
            <person name="Akhremchuk A.E."/>
            <person name="Sikolenko M.A."/>
            <person name="Valentovich L.N."/>
            <person name="Sidarenka A.V."/>
        </authorList>
    </citation>
    <scope>NUCLEOTIDE SEQUENCE</scope>
    <source>
        <strain evidence="8">BIM B-1768</strain>
    </source>
</reference>
<keyword evidence="6" id="KW-0732">Signal</keyword>
<feature type="signal peptide" evidence="6">
    <location>
        <begin position="1"/>
        <end position="26"/>
    </location>
</feature>
<keyword evidence="9" id="KW-1185">Reference proteome</keyword>
<protein>
    <recommendedName>
        <fullName evidence="3">1-phosphatidylinositol phosphodiesterase</fullName>
        <ecNumber evidence="2">4.6.1.13</ecNumber>
    </recommendedName>
    <alternativeName>
        <fullName evidence="4">Phosphatidylinositol diacylglycerol-lyase</fullName>
    </alternativeName>
    <alternativeName>
        <fullName evidence="5">Phosphatidylinositol-specific phospholipase C</fullName>
    </alternativeName>
</protein>
<dbReference type="Gene3D" id="3.30.160.280">
    <property type="match status" value="2"/>
</dbReference>
<evidence type="ECO:0000313" key="9">
    <source>
        <dbReference type="Proteomes" id="UP001064933"/>
    </source>
</evidence>
<proteinExistence type="predicted"/>
<dbReference type="RefSeq" id="WP_261760180.1">
    <property type="nucleotide sequence ID" value="NZ_CP104562.2"/>
</dbReference>
<dbReference type="PANTHER" id="PTHR13593:SF113">
    <property type="entry name" value="SI:DKEY-266F7.9"/>
    <property type="match status" value="1"/>
</dbReference>
<name>A0ABY6B8X0_9BURK</name>
<evidence type="ECO:0000256" key="5">
    <source>
        <dbReference type="ARBA" id="ARBA00030782"/>
    </source>
</evidence>
<dbReference type="Proteomes" id="UP001064933">
    <property type="component" value="Chromosome"/>
</dbReference>
<dbReference type="InterPro" id="IPR051057">
    <property type="entry name" value="PI-PLC_domain"/>
</dbReference>
<evidence type="ECO:0000256" key="6">
    <source>
        <dbReference type="SAM" id="SignalP"/>
    </source>
</evidence>
<dbReference type="SUPFAM" id="SSF51695">
    <property type="entry name" value="PLC-like phosphodiesterases"/>
    <property type="match status" value="1"/>
</dbReference>
<evidence type="ECO:0000256" key="1">
    <source>
        <dbReference type="ARBA" id="ARBA00001316"/>
    </source>
</evidence>
<dbReference type="Pfam" id="PF00388">
    <property type="entry name" value="PI-PLC-X"/>
    <property type="match status" value="1"/>
</dbReference>
<evidence type="ECO:0000256" key="4">
    <source>
        <dbReference type="ARBA" id="ARBA00030474"/>
    </source>
</evidence>
<dbReference type="Gene3D" id="3.20.20.190">
    <property type="entry name" value="Phosphatidylinositol (PI) phosphodiesterase"/>
    <property type="match status" value="1"/>
</dbReference>
<feature type="chain" id="PRO_5047273020" description="1-phosphatidylinositol phosphodiesterase" evidence="6">
    <location>
        <begin position="27"/>
        <end position="467"/>
    </location>
</feature>
<evidence type="ECO:0000313" key="8">
    <source>
        <dbReference type="EMBL" id="UXH80361.1"/>
    </source>
</evidence>
<evidence type="ECO:0000259" key="7">
    <source>
        <dbReference type="SMART" id="SM00148"/>
    </source>
</evidence>
<accession>A0ABY6B8X0</accession>